<name>A0A9X3MRK2_9ACTN</name>
<dbReference type="NCBIfam" id="NF038070">
    <property type="entry name" value="LmbU_fam_TF"/>
    <property type="match status" value="1"/>
</dbReference>
<keyword evidence="2" id="KW-1185">Reference proteome</keyword>
<dbReference type="Proteomes" id="UP001149140">
    <property type="component" value="Unassembled WGS sequence"/>
</dbReference>
<gene>
    <name evidence="1" type="ORF">OM076_15465</name>
</gene>
<dbReference type="RefSeq" id="WP_270040892.1">
    <property type="nucleotide sequence ID" value="NZ_JAPDOD010000013.1"/>
</dbReference>
<reference evidence="1" key="1">
    <citation type="submission" date="2022-10" db="EMBL/GenBank/DDBJ databases">
        <title>The WGS of Solirubrobacter ginsenosidimutans DSM 21036.</title>
        <authorList>
            <person name="Jiang Z."/>
        </authorList>
    </citation>
    <scope>NUCLEOTIDE SEQUENCE</scope>
    <source>
        <strain evidence="1">DSM 21036</strain>
    </source>
</reference>
<protein>
    <submittedName>
        <fullName evidence="1">LmbU family transcriptional regulator</fullName>
    </submittedName>
</protein>
<evidence type="ECO:0000313" key="1">
    <source>
        <dbReference type="EMBL" id="MDA0161676.1"/>
    </source>
</evidence>
<comment type="caution">
    <text evidence="1">The sequence shown here is derived from an EMBL/GenBank/DDBJ whole genome shotgun (WGS) entry which is preliminary data.</text>
</comment>
<proteinExistence type="predicted"/>
<dbReference type="EMBL" id="JAPDOD010000013">
    <property type="protein sequence ID" value="MDA0161676.1"/>
    <property type="molecule type" value="Genomic_DNA"/>
</dbReference>
<sequence>MTATALETKFPTTVAAPSRRLVLELGSDMSFDDWADVGARIARICGGAAWALGDWLLFGERRYGERYRSALEATNLDYQTLRNYAWVARSIAPARRREGLSFQHHAEVAALPAAEQDLWLHRAEAQEWSRNELRRQLSAQRLARRAEAAKPAVVVRVEVPSDHAARWRSAAAAAQQGLPEWLREVADAAAERIAPAG</sequence>
<dbReference type="AlphaFoldDB" id="A0A9X3MRK2"/>
<dbReference type="InterPro" id="IPR049735">
    <property type="entry name" value="NovE/LmbU-like"/>
</dbReference>
<accession>A0A9X3MRK2</accession>
<organism evidence="1 2">
    <name type="scientific">Solirubrobacter ginsenosidimutans</name>
    <dbReference type="NCBI Taxonomy" id="490573"/>
    <lineage>
        <taxon>Bacteria</taxon>
        <taxon>Bacillati</taxon>
        <taxon>Actinomycetota</taxon>
        <taxon>Thermoleophilia</taxon>
        <taxon>Solirubrobacterales</taxon>
        <taxon>Solirubrobacteraceae</taxon>
        <taxon>Solirubrobacter</taxon>
    </lineage>
</organism>
<evidence type="ECO:0000313" key="2">
    <source>
        <dbReference type="Proteomes" id="UP001149140"/>
    </source>
</evidence>